<keyword evidence="1" id="KW-0812">Transmembrane</keyword>
<organism evidence="2 3">
    <name type="scientific">Halobacillus dabanensis</name>
    <dbReference type="NCBI Taxonomy" id="240302"/>
    <lineage>
        <taxon>Bacteria</taxon>
        <taxon>Bacillati</taxon>
        <taxon>Bacillota</taxon>
        <taxon>Bacilli</taxon>
        <taxon>Bacillales</taxon>
        <taxon>Bacillaceae</taxon>
        <taxon>Halobacillus</taxon>
    </lineage>
</organism>
<name>A0A1I3RV64_HALDA</name>
<accession>A0A1I3RV64</accession>
<sequence length="442" mass="49495">MCLFYLIYFFFPFPALFYVLSGFCLAVYFSSVLNVKGVARFITLTLFLLALLINWNTKDAPFEIGLEGIQQNLPLLALISLVPMLSIPLKAGGYFHSIKHFMRKWEDQPRLAFFGLSSFLALISPILNMGSVKIVHEMVDKLRINPMILGKSYLIGFTSSMLWSPYFASVAIVLHEVGGRFNQYIVLGMAVALLQLIIGNLLFLRSSKKLYGNGKRGKEDLTGEVEDDQVHRGNLLKILCMLVVMIFSLLILEHVTRISMLTLVSLIAVFVPLLWAAVLNQWKVLATEFEGYLRKISHMDHEITLFLSAGLFGLAIRNTVFADQLQSFLMGFAEQSLLLFVLIIFLVVLFFAFIGVHQIVVIPILASQVSASSVGMSPEFLALIFIMSWSITAVLCPLNAINIIVSNCLERNGFTIGFRWNGTYVMSLVSILIVALTVYGLF</sequence>
<gene>
    <name evidence="2" type="ORF">SAMN04487936_102388</name>
</gene>
<evidence type="ECO:0000313" key="2">
    <source>
        <dbReference type="EMBL" id="SFJ49217.1"/>
    </source>
</evidence>
<feature type="transmembrane region" description="Helical" evidence="1">
    <location>
        <begin position="181"/>
        <end position="203"/>
    </location>
</feature>
<feature type="transmembrane region" description="Helical" evidence="1">
    <location>
        <begin position="6"/>
        <end position="30"/>
    </location>
</feature>
<feature type="transmembrane region" description="Helical" evidence="1">
    <location>
        <begin position="380"/>
        <end position="401"/>
    </location>
</feature>
<proteinExistence type="predicted"/>
<dbReference type="EMBL" id="FOSB01000002">
    <property type="protein sequence ID" value="SFJ49217.1"/>
    <property type="molecule type" value="Genomic_DNA"/>
</dbReference>
<feature type="transmembrane region" description="Helical" evidence="1">
    <location>
        <begin position="259"/>
        <end position="278"/>
    </location>
</feature>
<feature type="transmembrane region" description="Helical" evidence="1">
    <location>
        <begin position="422"/>
        <end position="441"/>
    </location>
</feature>
<keyword evidence="3" id="KW-1185">Reference proteome</keyword>
<dbReference type="Proteomes" id="UP000183557">
    <property type="component" value="Unassembled WGS sequence"/>
</dbReference>
<evidence type="ECO:0000313" key="3">
    <source>
        <dbReference type="Proteomes" id="UP000183557"/>
    </source>
</evidence>
<dbReference type="AlphaFoldDB" id="A0A1I3RV64"/>
<feature type="transmembrane region" description="Helical" evidence="1">
    <location>
        <begin position="111"/>
        <end position="132"/>
    </location>
</feature>
<feature type="transmembrane region" description="Helical" evidence="1">
    <location>
        <begin position="235"/>
        <end position="252"/>
    </location>
</feature>
<dbReference type="STRING" id="240302.BN982_01328"/>
<protein>
    <submittedName>
        <fullName evidence="2">Uncharacterized protein</fullName>
    </submittedName>
</protein>
<reference evidence="3" key="1">
    <citation type="submission" date="2016-10" db="EMBL/GenBank/DDBJ databases">
        <authorList>
            <person name="Varghese N."/>
            <person name="Submissions S."/>
        </authorList>
    </citation>
    <scope>NUCLEOTIDE SEQUENCE [LARGE SCALE GENOMIC DNA]</scope>
    <source>
        <strain evidence="3">CGMCC 1.3704</strain>
    </source>
</reference>
<keyword evidence="1" id="KW-1133">Transmembrane helix</keyword>
<feature type="transmembrane region" description="Helical" evidence="1">
    <location>
        <begin position="37"/>
        <end position="55"/>
    </location>
</feature>
<evidence type="ECO:0000256" key="1">
    <source>
        <dbReference type="SAM" id="Phobius"/>
    </source>
</evidence>
<feature type="transmembrane region" description="Helical" evidence="1">
    <location>
        <begin position="152"/>
        <end position="174"/>
    </location>
</feature>
<feature type="transmembrane region" description="Helical" evidence="1">
    <location>
        <begin position="75"/>
        <end position="91"/>
    </location>
</feature>
<keyword evidence="1" id="KW-0472">Membrane</keyword>
<feature type="transmembrane region" description="Helical" evidence="1">
    <location>
        <begin position="337"/>
        <end position="360"/>
    </location>
</feature>